<keyword evidence="3" id="KW-1185">Reference proteome</keyword>
<feature type="compositionally biased region" description="Basic and acidic residues" evidence="1">
    <location>
        <begin position="115"/>
        <end position="127"/>
    </location>
</feature>
<reference evidence="2" key="1">
    <citation type="submission" date="2023-04" db="EMBL/GenBank/DDBJ databases">
        <title>Phytophthora fragariaefolia NBRC 109709.</title>
        <authorList>
            <person name="Ichikawa N."/>
            <person name="Sato H."/>
            <person name="Tonouchi N."/>
        </authorList>
    </citation>
    <scope>NUCLEOTIDE SEQUENCE</scope>
    <source>
        <strain evidence="2">NBRC 109709</strain>
    </source>
</reference>
<dbReference type="AlphaFoldDB" id="A0A9W6TT35"/>
<accession>A0A9W6TT35</accession>
<feature type="compositionally biased region" description="Basic residues" evidence="1">
    <location>
        <begin position="164"/>
        <end position="174"/>
    </location>
</feature>
<comment type="caution">
    <text evidence="2">The sequence shown here is derived from an EMBL/GenBank/DDBJ whole genome shotgun (WGS) entry which is preliminary data.</text>
</comment>
<organism evidence="2 3">
    <name type="scientific">Phytophthora fragariaefolia</name>
    <dbReference type="NCBI Taxonomy" id="1490495"/>
    <lineage>
        <taxon>Eukaryota</taxon>
        <taxon>Sar</taxon>
        <taxon>Stramenopiles</taxon>
        <taxon>Oomycota</taxon>
        <taxon>Peronosporomycetes</taxon>
        <taxon>Peronosporales</taxon>
        <taxon>Peronosporaceae</taxon>
        <taxon>Phytophthora</taxon>
    </lineage>
</organism>
<protein>
    <submittedName>
        <fullName evidence="2">Unnamed protein product</fullName>
    </submittedName>
</protein>
<evidence type="ECO:0000313" key="2">
    <source>
        <dbReference type="EMBL" id="GMF18696.1"/>
    </source>
</evidence>
<proteinExistence type="predicted"/>
<sequence length="470" mass="51228">MSRHWPILAPLHPPSPKREAPVPVGKSSGNTDTASFDNSRSHEPKPRAAGPLDMTTETQIILRAAPDALGAAGPAEHDADAPTPSEAEEKPPAPASKKQSGDPEETKGTSASKKHANDADEAKRTPASEKPTTGAEAERKLPASKKLAAAATKKKKVTASSKPAPKKPAVKKPAAKQLPNPMSPKSVVAVSRARALEETLSRRDDPPPATPEPQVLNNAGVDEGIPPELLQPENRQHLSDRSRQAASQTVGTKRKRETHDPRRREQLLALRYWTRDEGHPHYQAEAAEPATGVVSDQDAQRRPTGSRPDLECPLAGMESCQRLLDGQRTDMVALRARVQDVEICLERLQDVHRDLDCLRDRVWGLPGQIGCLGDEVNRLRDRCSQGEENDETVRQDLDRHLAWIRSLYDRVVHLEAQEARRVAALAPAPAPASAQVPSEQLVRVMADAFRQYSATQSTPQAQQPPPGDRV</sequence>
<feature type="compositionally biased region" description="Polar residues" evidence="1">
    <location>
        <begin position="27"/>
        <end position="38"/>
    </location>
</feature>
<evidence type="ECO:0000256" key="1">
    <source>
        <dbReference type="SAM" id="MobiDB-lite"/>
    </source>
</evidence>
<name>A0A9W6TT35_9STRA</name>
<feature type="region of interest" description="Disordered" evidence="1">
    <location>
        <begin position="284"/>
        <end position="311"/>
    </location>
</feature>
<feature type="compositionally biased region" description="Basic and acidic residues" evidence="1">
    <location>
        <begin position="234"/>
        <end position="243"/>
    </location>
</feature>
<feature type="compositionally biased region" description="Low complexity" evidence="1">
    <location>
        <begin position="64"/>
        <end position="74"/>
    </location>
</feature>
<dbReference type="Proteomes" id="UP001165121">
    <property type="component" value="Unassembled WGS sequence"/>
</dbReference>
<feature type="compositionally biased region" description="Basic and acidic residues" evidence="1">
    <location>
        <begin position="194"/>
        <end position="206"/>
    </location>
</feature>
<evidence type="ECO:0000313" key="3">
    <source>
        <dbReference type="Proteomes" id="UP001165121"/>
    </source>
</evidence>
<gene>
    <name evidence="2" type="ORF">Pfra01_000171800</name>
</gene>
<feature type="region of interest" description="Disordered" evidence="1">
    <location>
        <begin position="1"/>
        <end position="263"/>
    </location>
</feature>
<dbReference type="EMBL" id="BSXT01000139">
    <property type="protein sequence ID" value="GMF18696.1"/>
    <property type="molecule type" value="Genomic_DNA"/>
</dbReference>